<protein>
    <submittedName>
        <fullName evidence="3">Tetratricopeptide repeat protein</fullName>
    </submittedName>
</protein>
<dbReference type="Pfam" id="PF13424">
    <property type="entry name" value="TPR_12"/>
    <property type="match status" value="1"/>
</dbReference>
<dbReference type="PROSITE" id="PS50005">
    <property type="entry name" value="TPR"/>
    <property type="match status" value="1"/>
</dbReference>
<dbReference type="AlphaFoldDB" id="A0A410JX17"/>
<keyword evidence="4" id="KW-1185">Reference proteome</keyword>
<evidence type="ECO:0000313" key="3">
    <source>
        <dbReference type="EMBL" id="QAR32571.1"/>
    </source>
</evidence>
<organism evidence="3 4">
    <name type="scientific">Geovibrio thiophilus</name>
    <dbReference type="NCBI Taxonomy" id="139438"/>
    <lineage>
        <taxon>Bacteria</taxon>
        <taxon>Pseudomonadati</taxon>
        <taxon>Deferribacterota</taxon>
        <taxon>Deferribacteres</taxon>
        <taxon>Deferribacterales</taxon>
        <taxon>Geovibrionaceae</taxon>
        <taxon>Geovibrio</taxon>
    </lineage>
</organism>
<gene>
    <name evidence="3" type="ORF">EP073_03865</name>
</gene>
<feature type="chain" id="PRO_5019400436" evidence="2">
    <location>
        <begin position="20"/>
        <end position="306"/>
    </location>
</feature>
<evidence type="ECO:0000256" key="1">
    <source>
        <dbReference type="PROSITE-ProRule" id="PRU00339"/>
    </source>
</evidence>
<dbReference type="OrthoDB" id="9781245at2"/>
<dbReference type="KEGG" id="gtl:EP073_03865"/>
<keyword evidence="2" id="KW-0732">Signal</keyword>
<keyword evidence="1" id="KW-0802">TPR repeat</keyword>
<reference evidence="3 4" key="1">
    <citation type="submission" date="2019-01" db="EMBL/GenBank/DDBJ databases">
        <title>Geovibrio thiophilus DSM 11263, complete genome.</title>
        <authorList>
            <person name="Spring S."/>
            <person name="Bunk B."/>
            <person name="Sproer C."/>
        </authorList>
    </citation>
    <scope>NUCLEOTIDE SEQUENCE [LARGE SCALE GENOMIC DNA]</scope>
    <source>
        <strain evidence="3 4">DSM 11263</strain>
    </source>
</reference>
<dbReference type="Gene3D" id="1.25.40.10">
    <property type="entry name" value="Tetratricopeptide repeat domain"/>
    <property type="match status" value="1"/>
</dbReference>
<evidence type="ECO:0000313" key="4">
    <source>
        <dbReference type="Proteomes" id="UP000287502"/>
    </source>
</evidence>
<feature type="signal peptide" evidence="2">
    <location>
        <begin position="1"/>
        <end position="19"/>
    </location>
</feature>
<proteinExistence type="predicted"/>
<dbReference type="InterPro" id="IPR019734">
    <property type="entry name" value="TPR_rpt"/>
</dbReference>
<dbReference type="Proteomes" id="UP000287502">
    <property type="component" value="Chromosome"/>
</dbReference>
<name>A0A410JX17_9BACT</name>
<dbReference type="SMART" id="SM00028">
    <property type="entry name" value="TPR"/>
    <property type="match status" value="2"/>
</dbReference>
<evidence type="ECO:0000256" key="2">
    <source>
        <dbReference type="SAM" id="SignalP"/>
    </source>
</evidence>
<dbReference type="RefSeq" id="WP_128465858.1">
    <property type="nucleotide sequence ID" value="NZ_CP035108.1"/>
</dbReference>
<dbReference type="SUPFAM" id="SSF48452">
    <property type="entry name" value="TPR-like"/>
    <property type="match status" value="1"/>
</dbReference>
<dbReference type="InterPro" id="IPR011990">
    <property type="entry name" value="TPR-like_helical_dom_sf"/>
</dbReference>
<accession>A0A410JX17</accession>
<dbReference type="EMBL" id="CP035108">
    <property type="protein sequence ID" value="QAR32571.1"/>
    <property type="molecule type" value="Genomic_DNA"/>
</dbReference>
<sequence length="306" mass="34965">MRKTALALAAVFMSFAAFAFPLKEIKEGDRVDMKKFAYSSKAYTDKEDKAPLKVLLLWKGDKRLSKNTFEEFKQFCEKSDVVCVAVELGVDETLKPVKNVIYAADTVKMTDSWGIFTLPVTLVLDGDNKIIHGLGFEGQYRAKLEKFIELKQGKISEAEYQKITNVQGVDKTVSKLPEINFAKNMIKSGQTEDARKRLAEIDPAALSDTEKTRLAEAYFMLKEYGGALEILKGIKSTVPEVRFLLGYAYMQTKNYEEALSELESVKDIYPRKERVYYALAKIYYEKDMYKEAADYFNRCCEIVIDF</sequence>
<feature type="repeat" description="TPR" evidence="1">
    <location>
        <begin position="239"/>
        <end position="272"/>
    </location>
</feature>